<proteinExistence type="predicted"/>
<accession>A0A7R9BUW1</accession>
<evidence type="ECO:0000313" key="2">
    <source>
        <dbReference type="EMBL" id="CAD7282028.1"/>
    </source>
</evidence>
<dbReference type="EMBL" id="OA885433">
    <property type="protein sequence ID" value="CAD7282028.1"/>
    <property type="molecule type" value="Genomic_DNA"/>
</dbReference>
<evidence type="ECO:0000313" key="3">
    <source>
        <dbReference type="Proteomes" id="UP000678499"/>
    </source>
</evidence>
<dbReference type="EMBL" id="CAJPEX010003396">
    <property type="protein sequence ID" value="CAG0922180.1"/>
    <property type="molecule type" value="Genomic_DNA"/>
</dbReference>
<feature type="region of interest" description="Disordered" evidence="1">
    <location>
        <begin position="47"/>
        <end position="75"/>
    </location>
</feature>
<organism evidence="2">
    <name type="scientific">Notodromas monacha</name>
    <dbReference type="NCBI Taxonomy" id="399045"/>
    <lineage>
        <taxon>Eukaryota</taxon>
        <taxon>Metazoa</taxon>
        <taxon>Ecdysozoa</taxon>
        <taxon>Arthropoda</taxon>
        <taxon>Crustacea</taxon>
        <taxon>Oligostraca</taxon>
        <taxon>Ostracoda</taxon>
        <taxon>Podocopa</taxon>
        <taxon>Podocopida</taxon>
        <taxon>Cypridocopina</taxon>
        <taxon>Cypridoidea</taxon>
        <taxon>Cyprididae</taxon>
        <taxon>Notodromas</taxon>
    </lineage>
</organism>
<protein>
    <submittedName>
        <fullName evidence="2">Uncharacterized protein</fullName>
    </submittedName>
</protein>
<dbReference type="Proteomes" id="UP000678499">
    <property type="component" value="Unassembled WGS sequence"/>
</dbReference>
<sequence>MDFDSPDVEKDFPGLYGSERRGSEGSDFTDDGHDKFLRKDILIGKKGKDKDKKGKDKGYATLAAVSTDDEDVDQK</sequence>
<reference evidence="2" key="1">
    <citation type="submission" date="2020-11" db="EMBL/GenBank/DDBJ databases">
        <authorList>
            <person name="Tran Van P."/>
        </authorList>
    </citation>
    <scope>NUCLEOTIDE SEQUENCE</scope>
</reference>
<gene>
    <name evidence="2" type="ORF">NMOB1V02_LOCUS9660</name>
</gene>
<feature type="compositionally biased region" description="Basic and acidic residues" evidence="1">
    <location>
        <begin position="47"/>
        <end position="58"/>
    </location>
</feature>
<keyword evidence="3" id="KW-1185">Reference proteome</keyword>
<name>A0A7R9BUW1_9CRUS</name>
<dbReference type="OrthoDB" id="10033734at2759"/>
<evidence type="ECO:0000256" key="1">
    <source>
        <dbReference type="SAM" id="MobiDB-lite"/>
    </source>
</evidence>
<dbReference type="AlphaFoldDB" id="A0A7R9BUW1"/>
<feature type="compositionally biased region" description="Basic and acidic residues" evidence="1">
    <location>
        <begin position="7"/>
        <end position="33"/>
    </location>
</feature>
<feature type="region of interest" description="Disordered" evidence="1">
    <location>
        <begin position="1"/>
        <end position="33"/>
    </location>
</feature>